<dbReference type="InterPro" id="IPR027417">
    <property type="entry name" value="P-loop_NTPase"/>
</dbReference>
<proteinExistence type="predicted"/>
<dbReference type="RefSeq" id="WP_215123705.1">
    <property type="nucleotide sequence ID" value="NZ_CP075896.1"/>
</dbReference>
<gene>
    <name evidence="2" type="ORF">KJK29_37010</name>
</gene>
<name>A0ABX8G2L3_9ACTN</name>
<dbReference type="EMBL" id="CP075896">
    <property type="protein sequence ID" value="QWB27754.1"/>
    <property type="molecule type" value="Genomic_DNA"/>
</dbReference>
<keyword evidence="3" id="KW-1185">Reference proteome</keyword>
<dbReference type="Gene3D" id="3.40.50.300">
    <property type="entry name" value="P-loop containing nucleotide triphosphate hydrolases"/>
    <property type="match status" value="1"/>
</dbReference>
<dbReference type="InterPro" id="IPR045063">
    <property type="entry name" value="Dynamin_N"/>
</dbReference>
<sequence length="524" mass="56376">MSGSAALRRAALDVLRDSATTDGLPETFRRTLADQAERLSAPFSVALVGRVSAGKSTLVNALLGERIAPTGVTELTMTVNRFRHGTEPSLTVRHLDGTVTRHRHLSDLESLTVRSADDPDRQALLRRIDHLETRHPHGQLAELEIIDTPGLDSFTGPESASTLRLLGRTGQDLTDSTLAESARADAMVLTFTARGAHRDDIRLTAEFMTQVPGLGPLNTVGVLNKVELLWDPDDAPDPMRPAGRVADQLIRTAGTSRLLYSVVPVAGLLGSGAACMDAADLDGLSHLATTTAPRLLAERAADSDAFTGKDTGLPLSPEERARLFGRFGGWGVVRACRSIREGADTVDTLRGELLRVSGVDSLRALLRDHFGGRADLIKAAQAFRTVPRLAERTARSLRGEPARAVEAVAGALTAVELRHCLAYAELRALRDHFDGRLDLPAEQTEELLRVTGEHGTGAAARLGLPADADHPLLLRTARARLDRWHAELSAPTAYGASRQAQLTIRQSYEALHHHIASGQEGMAE</sequence>
<dbReference type="InterPro" id="IPR051943">
    <property type="entry name" value="TRAFAC_Dynamin-like_GTPase"/>
</dbReference>
<dbReference type="PANTHER" id="PTHR43681:SF1">
    <property type="entry name" value="SARCALUMENIN"/>
    <property type="match status" value="1"/>
</dbReference>
<feature type="domain" description="Dynamin N-terminal" evidence="1">
    <location>
        <begin position="45"/>
        <end position="202"/>
    </location>
</feature>
<organism evidence="2 3">
    <name type="scientific">Streptomyces koelreuteriae</name>
    <dbReference type="NCBI Taxonomy" id="2838015"/>
    <lineage>
        <taxon>Bacteria</taxon>
        <taxon>Bacillati</taxon>
        <taxon>Actinomycetota</taxon>
        <taxon>Actinomycetes</taxon>
        <taxon>Kitasatosporales</taxon>
        <taxon>Streptomycetaceae</taxon>
        <taxon>Streptomyces</taxon>
    </lineage>
</organism>
<reference evidence="3" key="1">
    <citation type="submission" date="2021-05" db="EMBL/GenBank/DDBJ databases">
        <title>Direct Submission.</title>
        <authorList>
            <person name="Li K."/>
            <person name="Gao J."/>
        </authorList>
    </citation>
    <scope>NUCLEOTIDE SEQUENCE [LARGE SCALE GENOMIC DNA]</scope>
    <source>
        <strain evidence="3">MG62</strain>
    </source>
</reference>
<accession>A0ABX8G2L3</accession>
<evidence type="ECO:0000313" key="2">
    <source>
        <dbReference type="EMBL" id="QWB27754.1"/>
    </source>
</evidence>
<dbReference type="Proteomes" id="UP000679629">
    <property type="component" value="Chromosome"/>
</dbReference>
<dbReference type="SUPFAM" id="SSF52540">
    <property type="entry name" value="P-loop containing nucleoside triphosphate hydrolases"/>
    <property type="match status" value="1"/>
</dbReference>
<evidence type="ECO:0000313" key="3">
    <source>
        <dbReference type="Proteomes" id="UP000679629"/>
    </source>
</evidence>
<protein>
    <submittedName>
        <fullName evidence="2">Dynamin family protein</fullName>
    </submittedName>
</protein>
<dbReference type="Pfam" id="PF00350">
    <property type="entry name" value="Dynamin_N"/>
    <property type="match status" value="1"/>
</dbReference>
<dbReference type="PANTHER" id="PTHR43681">
    <property type="entry name" value="TRANSMEMBRANE GTPASE FZO"/>
    <property type="match status" value="1"/>
</dbReference>
<evidence type="ECO:0000259" key="1">
    <source>
        <dbReference type="Pfam" id="PF00350"/>
    </source>
</evidence>